<keyword evidence="4 5" id="KW-0472">Membrane</keyword>
<dbReference type="InterPro" id="IPR001129">
    <property type="entry name" value="Membr-assoc_MAPEG"/>
</dbReference>
<dbReference type="Gene3D" id="1.20.120.550">
    <property type="entry name" value="Membrane associated eicosanoid/glutathione metabolism-like domain"/>
    <property type="match status" value="1"/>
</dbReference>
<dbReference type="Proteomes" id="UP000472676">
    <property type="component" value="Unassembled WGS sequence"/>
</dbReference>
<gene>
    <name evidence="6" type="ORF">G7Y85_11665</name>
</gene>
<evidence type="ECO:0000256" key="5">
    <source>
        <dbReference type="SAM" id="Phobius"/>
    </source>
</evidence>
<dbReference type="SUPFAM" id="SSF161084">
    <property type="entry name" value="MAPEG domain-like"/>
    <property type="match status" value="1"/>
</dbReference>
<sequence length="133" mass="14528">MNAMTALIGFTAWTLALVMFIVLWRGIEILRGKPANSWGRDTAIPVPGLVRRAEHAHLNALENLPIFAVIVLAAAALGKTAAVEATACWVLYTRIAQSLIHLIGVSPLLVLGRATFYFVQLGLFIYMLWSLLA</sequence>
<feature type="transmembrane region" description="Helical" evidence="5">
    <location>
        <begin position="7"/>
        <end position="27"/>
    </location>
</feature>
<comment type="subcellular location">
    <subcellularLocation>
        <location evidence="1">Membrane</location>
    </subcellularLocation>
</comment>
<evidence type="ECO:0000256" key="1">
    <source>
        <dbReference type="ARBA" id="ARBA00004370"/>
    </source>
</evidence>
<evidence type="ECO:0000256" key="2">
    <source>
        <dbReference type="ARBA" id="ARBA00022692"/>
    </source>
</evidence>
<dbReference type="InterPro" id="IPR023352">
    <property type="entry name" value="MAPEG-like_dom_sf"/>
</dbReference>
<accession>A0A6M2BTV9</accession>
<comment type="caution">
    <text evidence="6">The sequence shown here is derived from an EMBL/GenBank/DDBJ whole genome shotgun (WGS) entry which is preliminary data.</text>
</comment>
<reference evidence="6 7" key="1">
    <citation type="journal article" date="2014" name="Int. J. Syst. Evol. Microbiol.">
        <title>Solimonas terrae sp. nov., isolated from soil.</title>
        <authorList>
            <person name="Kim S.J."/>
            <person name="Moon J.Y."/>
            <person name="Weon H.Y."/>
            <person name="Ahn J.H."/>
            <person name="Chen W.M."/>
            <person name="Kwon S.W."/>
        </authorList>
    </citation>
    <scope>NUCLEOTIDE SEQUENCE [LARGE SCALE GENOMIC DNA]</scope>
    <source>
        <strain evidence="6 7">KIS83-12</strain>
    </source>
</reference>
<keyword evidence="3 5" id="KW-1133">Transmembrane helix</keyword>
<feature type="transmembrane region" description="Helical" evidence="5">
    <location>
        <begin position="99"/>
        <end position="129"/>
    </location>
</feature>
<proteinExistence type="predicted"/>
<dbReference type="Pfam" id="PF01124">
    <property type="entry name" value="MAPEG"/>
    <property type="match status" value="1"/>
</dbReference>
<keyword evidence="7" id="KW-1185">Reference proteome</keyword>
<evidence type="ECO:0000313" key="6">
    <source>
        <dbReference type="EMBL" id="NGY05429.1"/>
    </source>
</evidence>
<feature type="transmembrane region" description="Helical" evidence="5">
    <location>
        <begin position="66"/>
        <end position="92"/>
    </location>
</feature>
<dbReference type="AlphaFoldDB" id="A0A6M2BTV9"/>
<organism evidence="6 7">
    <name type="scientific">Solimonas terrae</name>
    <dbReference type="NCBI Taxonomy" id="1396819"/>
    <lineage>
        <taxon>Bacteria</taxon>
        <taxon>Pseudomonadati</taxon>
        <taxon>Pseudomonadota</taxon>
        <taxon>Gammaproteobacteria</taxon>
        <taxon>Nevskiales</taxon>
        <taxon>Nevskiaceae</taxon>
        <taxon>Solimonas</taxon>
    </lineage>
</organism>
<keyword evidence="2 5" id="KW-0812">Transmembrane</keyword>
<dbReference type="RefSeq" id="WP_166256878.1">
    <property type="nucleotide sequence ID" value="NZ_JAAMOW010000005.1"/>
</dbReference>
<dbReference type="GO" id="GO:0016020">
    <property type="term" value="C:membrane"/>
    <property type="evidence" value="ECO:0007669"/>
    <property type="project" value="UniProtKB-SubCell"/>
</dbReference>
<evidence type="ECO:0000256" key="4">
    <source>
        <dbReference type="ARBA" id="ARBA00023136"/>
    </source>
</evidence>
<name>A0A6M2BTV9_9GAMM</name>
<protein>
    <submittedName>
        <fullName evidence="6">MAPEG family protein</fullName>
    </submittedName>
</protein>
<evidence type="ECO:0000256" key="3">
    <source>
        <dbReference type="ARBA" id="ARBA00022989"/>
    </source>
</evidence>
<dbReference type="EMBL" id="JAAMOW010000005">
    <property type="protein sequence ID" value="NGY05429.1"/>
    <property type="molecule type" value="Genomic_DNA"/>
</dbReference>
<evidence type="ECO:0000313" key="7">
    <source>
        <dbReference type="Proteomes" id="UP000472676"/>
    </source>
</evidence>